<sequence length="200" mass="22272">MSTSTRICSSLQENTTTSCVCLLYLSASVCVCALRGRKVRLSLFEPDVVMVWVGLKEKLIICLVADRHMHTQHIQKSYIGRFGLYPTKRYAEVTKSKDTQKDLRRVRCSVLLRLKPAASINSRPPPLARKSRKNGALFSCTDRIHLYVYTKISPRGSSRVIRIATHSTVGGDVPRDSFPNGKKKPAVVNCVIGIWAPGKA</sequence>
<keyword evidence="2" id="KW-1185">Reference proteome</keyword>
<comment type="caution">
    <text evidence="1">The sequence shown here is derived from an EMBL/GenBank/DDBJ whole genome shotgun (WGS) entry which is preliminary data.</text>
</comment>
<evidence type="ECO:0000313" key="2">
    <source>
        <dbReference type="Proteomes" id="UP001283341"/>
    </source>
</evidence>
<dbReference type="EMBL" id="JAUEDM010000003">
    <property type="protein sequence ID" value="KAK3321612.1"/>
    <property type="molecule type" value="Genomic_DNA"/>
</dbReference>
<accession>A0AAE0IBF4</accession>
<dbReference type="Proteomes" id="UP001283341">
    <property type="component" value="Unassembled WGS sequence"/>
</dbReference>
<reference evidence="1" key="2">
    <citation type="submission" date="2023-06" db="EMBL/GenBank/DDBJ databases">
        <authorList>
            <consortium name="Lawrence Berkeley National Laboratory"/>
            <person name="Haridas S."/>
            <person name="Hensen N."/>
            <person name="Bonometti L."/>
            <person name="Westerberg I."/>
            <person name="Brannstrom I.O."/>
            <person name="Guillou S."/>
            <person name="Cros-Aarteil S."/>
            <person name="Calhoun S."/>
            <person name="Kuo A."/>
            <person name="Mondo S."/>
            <person name="Pangilinan J."/>
            <person name="Riley R."/>
            <person name="Labutti K."/>
            <person name="Andreopoulos B."/>
            <person name="Lipzen A."/>
            <person name="Chen C."/>
            <person name="Yanf M."/>
            <person name="Daum C."/>
            <person name="Ng V."/>
            <person name="Clum A."/>
            <person name="Steindorff A."/>
            <person name="Ohm R."/>
            <person name="Martin F."/>
            <person name="Silar P."/>
            <person name="Natvig D."/>
            <person name="Lalanne C."/>
            <person name="Gautier V."/>
            <person name="Ament-Velasquez S.L."/>
            <person name="Kruys A."/>
            <person name="Hutchinson M.I."/>
            <person name="Powell A.J."/>
            <person name="Barry K."/>
            <person name="Miller A.N."/>
            <person name="Grigoriev I.V."/>
            <person name="Debuchy R."/>
            <person name="Gladieux P."/>
            <person name="Thoren M.H."/>
            <person name="Johannesson H."/>
        </authorList>
    </citation>
    <scope>NUCLEOTIDE SEQUENCE</scope>
    <source>
        <strain evidence="1">CBS 118394</strain>
    </source>
</reference>
<gene>
    <name evidence="1" type="ORF">B0H66DRAFT_176214</name>
</gene>
<organism evidence="1 2">
    <name type="scientific">Apodospora peruviana</name>
    <dbReference type="NCBI Taxonomy" id="516989"/>
    <lineage>
        <taxon>Eukaryota</taxon>
        <taxon>Fungi</taxon>
        <taxon>Dikarya</taxon>
        <taxon>Ascomycota</taxon>
        <taxon>Pezizomycotina</taxon>
        <taxon>Sordariomycetes</taxon>
        <taxon>Sordariomycetidae</taxon>
        <taxon>Sordariales</taxon>
        <taxon>Lasiosphaeriaceae</taxon>
        <taxon>Apodospora</taxon>
    </lineage>
</organism>
<evidence type="ECO:0000313" key="1">
    <source>
        <dbReference type="EMBL" id="KAK3321612.1"/>
    </source>
</evidence>
<reference evidence="1" key="1">
    <citation type="journal article" date="2023" name="Mol. Phylogenet. Evol.">
        <title>Genome-scale phylogeny and comparative genomics of the fungal order Sordariales.</title>
        <authorList>
            <person name="Hensen N."/>
            <person name="Bonometti L."/>
            <person name="Westerberg I."/>
            <person name="Brannstrom I.O."/>
            <person name="Guillou S."/>
            <person name="Cros-Aarteil S."/>
            <person name="Calhoun S."/>
            <person name="Haridas S."/>
            <person name="Kuo A."/>
            <person name="Mondo S."/>
            <person name="Pangilinan J."/>
            <person name="Riley R."/>
            <person name="LaButti K."/>
            <person name="Andreopoulos B."/>
            <person name="Lipzen A."/>
            <person name="Chen C."/>
            <person name="Yan M."/>
            <person name="Daum C."/>
            <person name="Ng V."/>
            <person name="Clum A."/>
            <person name="Steindorff A."/>
            <person name="Ohm R.A."/>
            <person name="Martin F."/>
            <person name="Silar P."/>
            <person name="Natvig D.O."/>
            <person name="Lalanne C."/>
            <person name="Gautier V."/>
            <person name="Ament-Velasquez S.L."/>
            <person name="Kruys A."/>
            <person name="Hutchinson M.I."/>
            <person name="Powell A.J."/>
            <person name="Barry K."/>
            <person name="Miller A.N."/>
            <person name="Grigoriev I.V."/>
            <person name="Debuchy R."/>
            <person name="Gladieux P."/>
            <person name="Hiltunen Thoren M."/>
            <person name="Johannesson H."/>
        </authorList>
    </citation>
    <scope>NUCLEOTIDE SEQUENCE</scope>
    <source>
        <strain evidence="1">CBS 118394</strain>
    </source>
</reference>
<dbReference type="AlphaFoldDB" id="A0AAE0IBF4"/>
<name>A0AAE0IBF4_9PEZI</name>
<proteinExistence type="predicted"/>
<protein>
    <submittedName>
        <fullName evidence="1">Uncharacterized protein</fullName>
    </submittedName>
</protein>